<reference evidence="2" key="1">
    <citation type="submission" date="2017-09" db="EMBL/GenBank/DDBJ databases">
        <title>Depth-based differentiation of microbial function through sediment-hosted aquifers and enrichment of novel symbionts in the deep terrestrial subsurface.</title>
        <authorList>
            <person name="Probst A.J."/>
            <person name="Ladd B."/>
            <person name="Jarett J.K."/>
            <person name="Geller-Mcgrath D.E."/>
            <person name="Sieber C.M.K."/>
            <person name="Emerson J.B."/>
            <person name="Anantharaman K."/>
            <person name="Thomas B.C."/>
            <person name="Malmstrom R."/>
            <person name="Stieglmeier M."/>
            <person name="Klingl A."/>
            <person name="Woyke T."/>
            <person name="Ryan C.M."/>
            <person name="Banfield J.F."/>
        </authorList>
    </citation>
    <scope>NUCLEOTIDE SEQUENCE [LARGE SCALE GENOMIC DNA]</scope>
</reference>
<dbReference type="AlphaFoldDB" id="A0A2M7FCQ1"/>
<comment type="caution">
    <text evidence="1">The sequence shown here is derived from an EMBL/GenBank/DDBJ whole genome shotgun (WGS) entry which is preliminary data.</text>
</comment>
<proteinExistence type="predicted"/>
<sequence length="114" mass="13652">MKTDEDWNEVLWLDSASDIDILARRRLFLQTGRGVPDNLEARALRAEQREMEASLLECEKVLPNEETIRIGRALADMDFEKPMSRVERRLYARRRGIPWNIFRRIEKILRIKKR</sequence>
<evidence type="ECO:0000313" key="1">
    <source>
        <dbReference type="EMBL" id="PIV87262.1"/>
    </source>
</evidence>
<organism evidence="1 2">
    <name type="scientific">Candidatus Kaiserbacteria bacterium CG17_big_fil_post_rev_8_21_14_2_50_51_7</name>
    <dbReference type="NCBI Taxonomy" id="1974613"/>
    <lineage>
        <taxon>Bacteria</taxon>
        <taxon>Candidatus Kaiseribacteriota</taxon>
    </lineage>
</organism>
<protein>
    <submittedName>
        <fullName evidence="1">Uncharacterized protein</fullName>
    </submittedName>
</protein>
<gene>
    <name evidence="1" type="ORF">COW49_00520</name>
</gene>
<name>A0A2M7FCQ1_9BACT</name>
<evidence type="ECO:0000313" key="2">
    <source>
        <dbReference type="Proteomes" id="UP000228497"/>
    </source>
</evidence>
<dbReference type="EMBL" id="PFFD01000021">
    <property type="protein sequence ID" value="PIV87262.1"/>
    <property type="molecule type" value="Genomic_DNA"/>
</dbReference>
<dbReference type="Proteomes" id="UP000228497">
    <property type="component" value="Unassembled WGS sequence"/>
</dbReference>
<accession>A0A2M7FCQ1</accession>